<evidence type="ECO:0000256" key="7">
    <source>
        <dbReference type="ARBA" id="ARBA00023136"/>
    </source>
</evidence>
<evidence type="ECO:0000259" key="9">
    <source>
        <dbReference type="Pfam" id="PF25876"/>
    </source>
</evidence>
<evidence type="ECO:0000259" key="10">
    <source>
        <dbReference type="Pfam" id="PF25917"/>
    </source>
</evidence>
<evidence type="ECO:0000256" key="5">
    <source>
        <dbReference type="ARBA" id="ARBA00022519"/>
    </source>
</evidence>
<dbReference type="Proteomes" id="UP000509421">
    <property type="component" value="Chromosome"/>
</dbReference>
<evidence type="ECO:0000256" key="6">
    <source>
        <dbReference type="ARBA" id="ARBA00023054"/>
    </source>
</evidence>
<dbReference type="NCBIfam" id="TIGR01730">
    <property type="entry name" value="RND_mfp"/>
    <property type="match status" value="1"/>
</dbReference>
<dbReference type="Gene3D" id="2.40.420.20">
    <property type="match status" value="1"/>
</dbReference>
<dbReference type="Pfam" id="PF25917">
    <property type="entry name" value="BSH_RND"/>
    <property type="match status" value="1"/>
</dbReference>
<evidence type="ECO:0000256" key="1">
    <source>
        <dbReference type="ARBA" id="ARBA00004236"/>
    </source>
</evidence>
<keyword evidence="7" id="KW-0472">Membrane</keyword>
<evidence type="ECO:0000256" key="3">
    <source>
        <dbReference type="ARBA" id="ARBA00022448"/>
    </source>
</evidence>
<organism evidence="13 14">
    <name type="scientific">Enterobacter cloacae</name>
    <dbReference type="NCBI Taxonomy" id="550"/>
    <lineage>
        <taxon>Bacteria</taxon>
        <taxon>Pseudomonadati</taxon>
        <taxon>Pseudomonadota</taxon>
        <taxon>Gammaproteobacteria</taxon>
        <taxon>Enterobacterales</taxon>
        <taxon>Enterobacteriaceae</taxon>
        <taxon>Enterobacter</taxon>
        <taxon>Enterobacter cloacae complex</taxon>
    </lineage>
</organism>
<dbReference type="GO" id="GO:1990195">
    <property type="term" value="C:macrolide transmembrane transporter complex"/>
    <property type="evidence" value="ECO:0007669"/>
    <property type="project" value="InterPro"/>
</dbReference>
<dbReference type="InterPro" id="IPR058624">
    <property type="entry name" value="MdtA-like_HH"/>
</dbReference>
<dbReference type="InterPro" id="IPR058625">
    <property type="entry name" value="MdtA-like_BSH"/>
</dbReference>
<dbReference type="Gene3D" id="2.40.30.170">
    <property type="match status" value="1"/>
</dbReference>
<dbReference type="SUPFAM" id="SSF111369">
    <property type="entry name" value="HlyD-like secretion proteins"/>
    <property type="match status" value="1"/>
</dbReference>
<dbReference type="InterPro" id="IPR006143">
    <property type="entry name" value="RND_pump_MFP"/>
</dbReference>
<dbReference type="PANTHER" id="PTHR30469">
    <property type="entry name" value="MULTIDRUG RESISTANCE PROTEIN MDTA"/>
    <property type="match status" value="1"/>
</dbReference>
<keyword evidence="6 8" id="KW-0175">Coiled coil</keyword>
<dbReference type="NCBIfam" id="NF008606">
    <property type="entry name" value="PRK11578.1"/>
    <property type="match status" value="1"/>
</dbReference>
<proteinExistence type="inferred from homology"/>
<name>A0A7H8UM74_ENTCL</name>
<dbReference type="InterPro" id="IPR058626">
    <property type="entry name" value="MdtA-like_b-barrel"/>
</dbReference>
<evidence type="ECO:0000259" key="11">
    <source>
        <dbReference type="Pfam" id="PF25944"/>
    </source>
</evidence>
<dbReference type="AlphaFoldDB" id="A0A7H8UM74"/>
<comment type="subcellular location">
    <subcellularLocation>
        <location evidence="1">Cell membrane</location>
    </subcellularLocation>
</comment>
<feature type="domain" description="Multidrug resistance protein MdtA-like C-terminal permuted SH3" evidence="12">
    <location>
        <begin position="305"/>
        <end position="364"/>
    </location>
</feature>
<dbReference type="Pfam" id="PF25944">
    <property type="entry name" value="Beta-barrel_RND"/>
    <property type="match status" value="1"/>
</dbReference>
<comment type="similarity">
    <text evidence="2">Belongs to the membrane fusion protein (MFP) (TC 8.A.1) family.</text>
</comment>
<keyword evidence="4" id="KW-1003">Cell membrane</keyword>
<keyword evidence="3" id="KW-0813">Transport</keyword>
<dbReference type="PANTHER" id="PTHR30469:SF34">
    <property type="entry name" value="MACROLIDE EXPORT PROTEIN MACA"/>
    <property type="match status" value="1"/>
</dbReference>
<evidence type="ECO:0000256" key="8">
    <source>
        <dbReference type="SAM" id="Coils"/>
    </source>
</evidence>
<feature type="domain" description="Multidrug resistance protein MdtA-like beta-barrel" evidence="11">
    <location>
        <begin position="222"/>
        <end position="301"/>
    </location>
</feature>
<dbReference type="Gene3D" id="6.10.140.1990">
    <property type="match status" value="1"/>
</dbReference>
<dbReference type="GO" id="GO:0030313">
    <property type="term" value="C:cell envelope"/>
    <property type="evidence" value="ECO:0007669"/>
    <property type="project" value="UniProtKB-SubCell"/>
</dbReference>
<dbReference type="GO" id="GO:0015562">
    <property type="term" value="F:efflux transmembrane transporter activity"/>
    <property type="evidence" value="ECO:0007669"/>
    <property type="project" value="TreeGrafter"/>
</dbReference>
<evidence type="ECO:0000313" key="14">
    <source>
        <dbReference type="Proteomes" id="UP000509421"/>
    </source>
</evidence>
<evidence type="ECO:0000259" key="12">
    <source>
        <dbReference type="Pfam" id="PF25967"/>
    </source>
</evidence>
<gene>
    <name evidence="13" type="primary">macA</name>
    <name evidence="13" type="ORF">HWQ14_19890</name>
</gene>
<dbReference type="Pfam" id="PF25876">
    <property type="entry name" value="HH_MFP_RND"/>
    <property type="match status" value="1"/>
</dbReference>
<feature type="domain" description="Multidrug resistance protein MdtA-like barrel-sandwich hybrid" evidence="10">
    <location>
        <begin position="60"/>
        <end position="216"/>
    </location>
</feature>
<dbReference type="EMBL" id="CP056117">
    <property type="protein sequence ID" value="QKZ99767.1"/>
    <property type="molecule type" value="Genomic_DNA"/>
</dbReference>
<dbReference type="GO" id="GO:1990281">
    <property type="term" value="C:efflux pump complex"/>
    <property type="evidence" value="ECO:0007669"/>
    <property type="project" value="TreeGrafter"/>
</dbReference>
<dbReference type="GO" id="GO:1990961">
    <property type="term" value="P:xenobiotic detoxification by transmembrane export across the plasma membrane"/>
    <property type="evidence" value="ECO:0007669"/>
    <property type="project" value="InterPro"/>
</dbReference>
<reference evidence="13 14" key="1">
    <citation type="submission" date="2020-06" db="EMBL/GenBank/DDBJ databases">
        <title>Long-read sequencing of DSM26481-BlokeschLab.</title>
        <authorList>
            <person name="Blokesch M."/>
        </authorList>
    </citation>
    <scope>NUCLEOTIDE SEQUENCE [LARGE SCALE GENOMIC DNA]</scope>
    <source>
        <strain evidence="13 14">DSM 26481</strain>
    </source>
</reference>
<sequence>MNLKGKRRKLFLLLAIVVLAGGFWVWKVLNAPVPQYQTLIVRPGELQQNVLATGKLDALRKVDVGAQVSGQLKTLSVEIGDKVKKGQLLGVIDPEQAENQIREVEATLMELRAQRAQAQAERNLAQVTLKRQQALAKTQAISKQDLDTAATELAVKQAQIGTIDAQIKRNQASLDTAKTNLDYTKIVAPMAGEVTQITTLQGQTVIAAQQAPNILTLADMSTMLVKAQVSEADVIHLKPGQKAWFTVLGDPQTRYEGALKDILPTPEKVNDAIFYYARFEVPNPQGVLRLDMTAQVHIQLTGVKNVLTVPLSALGESAGDNRYKVKVLRNGETREREVVIGARNDTDVVVVKGLEEGEEVVISESLPGAAQ</sequence>
<dbReference type="InterPro" id="IPR058627">
    <property type="entry name" value="MdtA-like_C"/>
</dbReference>
<dbReference type="Pfam" id="PF25967">
    <property type="entry name" value="RND-MFP_C"/>
    <property type="match status" value="1"/>
</dbReference>
<accession>A0A7H8UM74</accession>
<dbReference type="GO" id="GO:0019898">
    <property type="term" value="C:extrinsic component of membrane"/>
    <property type="evidence" value="ECO:0007669"/>
    <property type="project" value="InterPro"/>
</dbReference>
<feature type="domain" description="Multidrug resistance protein MdtA-like alpha-helical hairpin" evidence="9">
    <location>
        <begin position="107"/>
        <end position="184"/>
    </location>
</feature>
<evidence type="ECO:0000256" key="4">
    <source>
        <dbReference type="ARBA" id="ARBA00022475"/>
    </source>
</evidence>
<keyword evidence="5" id="KW-0997">Cell inner membrane</keyword>
<evidence type="ECO:0000313" key="13">
    <source>
        <dbReference type="EMBL" id="QKZ99767.1"/>
    </source>
</evidence>
<dbReference type="InterPro" id="IPR058623">
    <property type="entry name" value="MacA"/>
</dbReference>
<dbReference type="Gene3D" id="2.40.50.100">
    <property type="match status" value="1"/>
</dbReference>
<dbReference type="InterPro" id="IPR030190">
    <property type="entry name" value="MacA_alpha-hairpin_sf"/>
</dbReference>
<dbReference type="RefSeq" id="WP_148418753.1">
    <property type="nucleotide sequence ID" value="NZ_CP056117.1"/>
</dbReference>
<protein>
    <submittedName>
        <fullName evidence="13">Macrolide transporter subunit MacA</fullName>
    </submittedName>
</protein>
<feature type="coiled-coil region" evidence="8">
    <location>
        <begin position="94"/>
        <end position="137"/>
    </location>
</feature>
<evidence type="ECO:0000256" key="2">
    <source>
        <dbReference type="ARBA" id="ARBA00009477"/>
    </source>
</evidence>
<dbReference type="FunFam" id="2.40.30.170:FF:000007">
    <property type="entry name" value="Macrolide transporter subunit MacA"/>
    <property type="match status" value="1"/>
</dbReference>